<feature type="domain" description="PGG" evidence="2">
    <location>
        <begin position="358"/>
        <end position="458"/>
    </location>
</feature>
<dbReference type="EMBL" id="PKPP01000370">
    <property type="protein sequence ID" value="PWA93654.1"/>
    <property type="molecule type" value="Genomic_DNA"/>
</dbReference>
<comment type="caution">
    <text evidence="3">The sequence shown here is derived from an EMBL/GenBank/DDBJ whole genome shotgun (WGS) entry which is preliminary data.</text>
</comment>
<protein>
    <submittedName>
        <fullName evidence="3">Ankyrin repeat-containing protein</fullName>
    </submittedName>
</protein>
<keyword evidence="4" id="KW-1185">Reference proteome</keyword>
<dbReference type="Proteomes" id="UP000245207">
    <property type="component" value="Unassembled WGS sequence"/>
</dbReference>
<dbReference type="Pfam" id="PF13962">
    <property type="entry name" value="PGG"/>
    <property type="match status" value="1"/>
</dbReference>
<dbReference type="AlphaFoldDB" id="A0A2U1Q6L4"/>
<feature type="transmembrane region" description="Helical" evidence="1">
    <location>
        <begin position="447"/>
        <end position="465"/>
    </location>
</feature>
<dbReference type="SUPFAM" id="SSF48403">
    <property type="entry name" value="Ankyrin repeat"/>
    <property type="match status" value="1"/>
</dbReference>
<dbReference type="PANTHER" id="PTHR24177">
    <property type="entry name" value="CASKIN"/>
    <property type="match status" value="1"/>
</dbReference>
<proteinExistence type="predicted"/>
<feature type="transmembrane region" description="Helical" evidence="1">
    <location>
        <begin position="368"/>
        <end position="386"/>
    </location>
</feature>
<name>A0A2U1Q6L4_ARTAN</name>
<evidence type="ECO:0000256" key="1">
    <source>
        <dbReference type="SAM" id="Phobius"/>
    </source>
</evidence>
<keyword evidence="1" id="KW-1133">Transmembrane helix</keyword>
<keyword evidence="1" id="KW-0812">Transmembrane</keyword>
<dbReference type="InterPro" id="IPR036770">
    <property type="entry name" value="Ankyrin_rpt-contain_sf"/>
</dbReference>
<gene>
    <name evidence="3" type="ORF">CTI12_AA069120</name>
</gene>
<dbReference type="Gene3D" id="1.25.40.20">
    <property type="entry name" value="Ankyrin repeat-containing domain"/>
    <property type="match status" value="1"/>
</dbReference>
<reference evidence="3 4" key="1">
    <citation type="journal article" date="2018" name="Mol. Plant">
        <title>The genome of Artemisia annua provides insight into the evolution of Asteraceae family and artemisinin biosynthesis.</title>
        <authorList>
            <person name="Shen Q."/>
            <person name="Zhang L."/>
            <person name="Liao Z."/>
            <person name="Wang S."/>
            <person name="Yan T."/>
            <person name="Shi P."/>
            <person name="Liu M."/>
            <person name="Fu X."/>
            <person name="Pan Q."/>
            <person name="Wang Y."/>
            <person name="Lv Z."/>
            <person name="Lu X."/>
            <person name="Zhang F."/>
            <person name="Jiang W."/>
            <person name="Ma Y."/>
            <person name="Chen M."/>
            <person name="Hao X."/>
            <person name="Li L."/>
            <person name="Tang Y."/>
            <person name="Lv G."/>
            <person name="Zhou Y."/>
            <person name="Sun X."/>
            <person name="Brodelius P.E."/>
            <person name="Rose J.K.C."/>
            <person name="Tang K."/>
        </authorList>
    </citation>
    <scope>NUCLEOTIDE SEQUENCE [LARGE SCALE GENOMIC DNA]</scope>
    <source>
        <strain evidence="4">cv. Huhao1</strain>
        <tissue evidence="3">Leaf</tissue>
    </source>
</reference>
<dbReference type="STRING" id="35608.A0A2U1Q6L4"/>
<accession>A0A2U1Q6L4</accession>
<organism evidence="3 4">
    <name type="scientific">Artemisia annua</name>
    <name type="common">Sweet wormwood</name>
    <dbReference type="NCBI Taxonomy" id="35608"/>
    <lineage>
        <taxon>Eukaryota</taxon>
        <taxon>Viridiplantae</taxon>
        <taxon>Streptophyta</taxon>
        <taxon>Embryophyta</taxon>
        <taxon>Tracheophyta</taxon>
        <taxon>Spermatophyta</taxon>
        <taxon>Magnoliopsida</taxon>
        <taxon>eudicotyledons</taxon>
        <taxon>Gunneridae</taxon>
        <taxon>Pentapetalae</taxon>
        <taxon>asterids</taxon>
        <taxon>campanulids</taxon>
        <taxon>Asterales</taxon>
        <taxon>Asteraceae</taxon>
        <taxon>Asteroideae</taxon>
        <taxon>Anthemideae</taxon>
        <taxon>Artemisiinae</taxon>
        <taxon>Artemisia</taxon>
    </lineage>
</organism>
<evidence type="ECO:0000313" key="3">
    <source>
        <dbReference type="EMBL" id="PWA93654.1"/>
    </source>
</evidence>
<dbReference type="InterPro" id="IPR026961">
    <property type="entry name" value="PGG_dom"/>
</dbReference>
<dbReference type="OrthoDB" id="1925304at2759"/>
<feature type="transmembrane region" description="Helical" evidence="1">
    <location>
        <begin position="406"/>
        <end position="427"/>
    </location>
</feature>
<dbReference type="PANTHER" id="PTHR24177:SF467">
    <property type="entry name" value="PGG DOMAIN, RETROTRANSPOSON COPIA-LIKE PROTEIN"/>
    <property type="match status" value="1"/>
</dbReference>
<evidence type="ECO:0000259" key="2">
    <source>
        <dbReference type="Pfam" id="PF13962"/>
    </source>
</evidence>
<evidence type="ECO:0000313" key="4">
    <source>
        <dbReference type="Proteomes" id="UP000245207"/>
    </source>
</evidence>
<keyword evidence="1" id="KW-0472">Membrane</keyword>
<dbReference type="GO" id="GO:0016020">
    <property type="term" value="C:membrane"/>
    <property type="evidence" value="ECO:0007669"/>
    <property type="project" value="TreeGrafter"/>
</dbReference>
<sequence length="486" mass="55349">MEEVGYISSDVWKMLKNTYGTQAAPRATTTTVTNTSNINWKEYRPLYGAIVNGHWEKAREYFINDKSALIAKVNDDHDSPLHLGIAELHRAALVGNTKAAKMLVEKNPYLLFIPDKQNFLPIHRAIFGSHDETFFYLLEVTKRHIELSRQGGYHSPFEGINSSILLTNIIGSGYFVCIKLGYVIFKLIWLVSVYQTAVPHIKQLQKDKVKNNKALLVLKCICKELSQIDRDSDIREHYHEAVTLALEHDNSEAIEEITSSFPQAIWTKHNDFHIAQFSVINRCQNVFNFLVHEVVTDRHVHKVLVDKDGNTLLHLVGKLAPIHKLNLVSGTVKQKNKNQQTPFMEFRKEHQELRKEGEEWMKKTVDSYRITAALIITIVFAAAITVPGGNDGDTGKPIYDTRPNFIIFVVADALSLFTSTTSLLLFLSILTTRYRDEDFLYRLPKRLILGLDMLFLSLPLLFDLISSTYGKGIFGKQSDHASDEMT</sequence>